<name>X1DZC8_9ZZZZ</name>
<gene>
    <name evidence="1" type="ORF">S03H2_07734</name>
</gene>
<dbReference type="EMBL" id="BARU01003620">
    <property type="protein sequence ID" value="GAH25627.1"/>
    <property type="molecule type" value="Genomic_DNA"/>
</dbReference>
<evidence type="ECO:0000313" key="1">
    <source>
        <dbReference type="EMBL" id="GAH25627.1"/>
    </source>
</evidence>
<comment type="caution">
    <text evidence="1">The sequence shown here is derived from an EMBL/GenBank/DDBJ whole genome shotgun (WGS) entry which is preliminary data.</text>
</comment>
<reference evidence="1" key="1">
    <citation type="journal article" date="2014" name="Front. Microbiol.">
        <title>High frequency of phylogenetically diverse reductive dehalogenase-homologous genes in deep subseafloor sedimentary metagenomes.</title>
        <authorList>
            <person name="Kawai M."/>
            <person name="Futagami T."/>
            <person name="Toyoda A."/>
            <person name="Takaki Y."/>
            <person name="Nishi S."/>
            <person name="Hori S."/>
            <person name="Arai W."/>
            <person name="Tsubouchi T."/>
            <person name="Morono Y."/>
            <person name="Uchiyama I."/>
            <person name="Ito T."/>
            <person name="Fujiyama A."/>
            <person name="Inagaki F."/>
            <person name="Takami H."/>
        </authorList>
    </citation>
    <scope>NUCLEOTIDE SEQUENCE</scope>
    <source>
        <strain evidence="1">Expedition CK06-06</strain>
    </source>
</reference>
<organism evidence="1">
    <name type="scientific">marine sediment metagenome</name>
    <dbReference type="NCBI Taxonomy" id="412755"/>
    <lineage>
        <taxon>unclassified sequences</taxon>
        <taxon>metagenomes</taxon>
        <taxon>ecological metagenomes</taxon>
    </lineage>
</organism>
<sequence>DLNSSQVKDYLKRQRYFIKLYLKEINKDPVDE</sequence>
<proteinExistence type="predicted"/>
<accession>X1DZC8</accession>
<dbReference type="AlphaFoldDB" id="X1DZC8"/>
<feature type="non-terminal residue" evidence="1">
    <location>
        <position position="1"/>
    </location>
</feature>
<protein>
    <submittedName>
        <fullName evidence="1">Uncharacterized protein</fullName>
    </submittedName>
</protein>